<proteinExistence type="predicted"/>
<evidence type="ECO:0000256" key="1">
    <source>
        <dbReference type="SAM" id="SignalP"/>
    </source>
</evidence>
<evidence type="ECO:0000313" key="3">
    <source>
        <dbReference type="Proteomes" id="UP000295468"/>
    </source>
</evidence>
<keyword evidence="1" id="KW-0732">Signal</keyword>
<evidence type="ECO:0008006" key="4">
    <source>
        <dbReference type="Google" id="ProtNLM"/>
    </source>
</evidence>
<feature type="chain" id="PRO_5021005672" description="Lipoprotein" evidence="1">
    <location>
        <begin position="21"/>
        <end position="191"/>
    </location>
</feature>
<dbReference type="AlphaFoldDB" id="A0A4R6TMF6"/>
<name>A0A4R6TMF6_9FLAO</name>
<comment type="caution">
    <text evidence="2">The sequence shown here is derived from an EMBL/GenBank/DDBJ whole genome shotgun (WGS) entry which is preliminary data.</text>
</comment>
<gene>
    <name evidence="2" type="ORF">CLV82_0043</name>
</gene>
<dbReference type="RefSeq" id="WP_133642300.1">
    <property type="nucleotide sequence ID" value="NZ_SNYI01000001.1"/>
</dbReference>
<dbReference type="EMBL" id="SNYI01000001">
    <property type="protein sequence ID" value="TDQ32220.1"/>
    <property type="molecule type" value="Genomic_DNA"/>
</dbReference>
<feature type="signal peptide" evidence="1">
    <location>
        <begin position="1"/>
        <end position="20"/>
    </location>
</feature>
<reference evidence="2 3" key="1">
    <citation type="submission" date="2019-03" db="EMBL/GenBank/DDBJ databases">
        <title>Genomic Encyclopedia of Archaeal and Bacterial Type Strains, Phase II (KMG-II): from individual species to whole genera.</title>
        <authorList>
            <person name="Goeker M."/>
        </authorList>
    </citation>
    <scope>NUCLEOTIDE SEQUENCE [LARGE SCALE GENOMIC DNA]</scope>
    <source>
        <strain evidence="2 3">DSM 18435</strain>
    </source>
</reference>
<dbReference type="OrthoDB" id="1435639at2"/>
<dbReference type="Proteomes" id="UP000295468">
    <property type="component" value="Unassembled WGS sequence"/>
</dbReference>
<accession>A0A4R6TMF6</accession>
<keyword evidence="3" id="KW-1185">Reference proteome</keyword>
<evidence type="ECO:0000313" key="2">
    <source>
        <dbReference type="EMBL" id="TDQ32220.1"/>
    </source>
</evidence>
<organism evidence="2 3">
    <name type="scientific">Zeaxanthinibacter enoshimensis</name>
    <dbReference type="NCBI Taxonomy" id="392009"/>
    <lineage>
        <taxon>Bacteria</taxon>
        <taxon>Pseudomonadati</taxon>
        <taxon>Bacteroidota</taxon>
        <taxon>Flavobacteriia</taxon>
        <taxon>Flavobacteriales</taxon>
        <taxon>Flavobacteriaceae</taxon>
        <taxon>Zeaxanthinibacter</taxon>
    </lineage>
</organism>
<sequence length="191" mass="21884">MRILCFAAFLLCLHSCSSSSQIVLDEIEPEIPLNVLHKNGIAAMNPDYKGNYFNLLPYLFYNKGNTFNEIQGDFYNLDYMATSDINIMTGFWKKYDGYKNALIVLIALSSTSTHLNHEVPIQVVSSKNGPLKRGRVFRNAINKSQQRILFVKELELENTHDVLKKIDDDVISVRIGEQVYEFLNPEFQLAQ</sequence>
<protein>
    <recommendedName>
        <fullName evidence="4">Lipoprotein</fullName>
    </recommendedName>
</protein>